<reference evidence="1 2" key="1">
    <citation type="journal article" date="2019" name="Genome Biol. Evol.">
        <title>Insights into the evolution of the New World diploid cottons (Gossypium, subgenus Houzingenia) based on genome sequencing.</title>
        <authorList>
            <person name="Grover C.E."/>
            <person name="Arick M.A. 2nd"/>
            <person name="Thrash A."/>
            <person name="Conover J.L."/>
            <person name="Sanders W.S."/>
            <person name="Peterson D.G."/>
            <person name="Frelichowski J.E."/>
            <person name="Scheffler J.A."/>
            <person name="Scheffler B.E."/>
            <person name="Wendel J.F."/>
        </authorList>
    </citation>
    <scope>NUCLEOTIDE SEQUENCE [LARGE SCALE GENOMIC DNA]</scope>
    <source>
        <strain evidence="1">6</strain>
        <tissue evidence="1">Leaf</tissue>
    </source>
</reference>
<keyword evidence="2" id="KW-1185">Reference proteome</keyword>
<dbReference type="AlphaFoldDB" id="A0A7J9KA52"/>
<evidence type="ECO:0000313" key="1">
    <source>
        <dbReference type="EMBL" id="MBA0843226.1"/>
    </source>
</evidence>
<evidence type="ECO:0000313" key="2">
    <source>
        <dbReference type="Proteomes" id="UP000593575"/>
    </source>
</evidence>
<proteinExistence type="predicted"/>
<name>A0A7J9KA52_9ROSI</name>
<protein>
    <submittedName>
        <fullName evidence="1">Uncharacterized protein</fullName>
    </submittedName>
</protein>
<comment type="caution">
    <text evidence="1">The sequence shown here is derived from an EMBL/GenBank/DDBJ whole genome shotgun (WGS) entry which is preliminary data.</text>
</comment>
<dbReference type="Proteomes" id="UP000593575">
    <property type="component" value="Unassembled WGS sequence"/>
</dbReference>
<sequence>MVEEYWNLMLDITKMVYKKLIALRLMVEEY</sequence>
<organism evidence="1 2">
    <name type="scientific">Gossypium armourianum</name>
    <dbReference type="NCBI Taxonomy" id="34283"/>
    <lineage>
        <taxon>Eukaryota</taxon>
        <taxon>Viridiplantae</taxon>
        <taxon>Streptophyta</taxon>
        <taxon>Embryophyta</taxon>
        <taxon>Tracheophyta</taxon>
        <taxon>Spermatophyta</taxon>
        <taxon>Magnoliopsida</taxon>
        <taxon>eudicotyledons</taxon>
        <taxon>Gunneridae</taxon>
        <taxon>Pentapetalae</taxon>
        <taxon>rosids</taxon>
        <taxon>malvids</taxon>
        <taxon>Malvales</taxon>
        <taxon>Malvaceae</taxon>
        <taxon>Malvoideae</taxon>
        <taxon>Gossypium</taxon>
    </lineage>
</organism>
<dbReference type="EMBL" id="JABFAE010000013">
    <property type="protein sequence ID" value="MBA0843226.1"/>
    <property type="molecule type" value="Genomic_DNA"/>
</dbReference>
<accession>A0A7J9KA52</accession>
<gene>
    <name evidence="1" type="ORF">Goarm_000435</name>
</gene>